<organism evidence="1 2">
    <name type="scientific">Aaosphaeria arxii CBS 175.79</name>
    <dbReference type="NCBI Taxonomy" id="1450172"/>
    <lineage>
        <taxon>Eukaryota</taxon>
        <taxon>Fungi</taxon>
        <taxon>Dikarya</taxon>
        <taxon>Ascomycota</taxon>
        <taxon>Pezizomycotina</taxon>
        <taxon>Dothideomycetes</taxon>
        <taxon>Pleosporomycetidae</taxon>
        <taxon>Pleosporales</taxon>
        <taxon>Pleosporales incertae sedis</taxon>
        <taxon>Aaosphaeria</taxon>
    </lineage>
</organism>
<accession>A0A6A5X5N2</accession>
<dbReference type="AlphaFoldDB" id="A0A6A5X5N2"/>
<gene>
    <name evidence="1" type="ORF">BU24DRAFT_456412</name>
</gene>
<keyword evidence="2" id="KW-1185">Reference proteome</keyword>
<dbReference type="GeneID" id="54288834"/>
<dbReference type="EMBL" id="ML978103">
    <property type="protein sequence ID" value="KAF2008259.1"/>
    <property type="molecule type" value="Genomic_DNA"/>
</dbReference>
<protein>
    <submittedName>
        <fullName evidence="1">Uncharacterized protein</fullName>
    </submittedName>
</protein>
<dbReference type="RefSeq" id="XP_033376598.1">
    <property type="nucleotide sequence ID" value="XM_033531437.1"/>
</dbReference>
<evidence type="ECO:0000313" key="2">
    <source>
        <dbReference type="Proteomes" id="UP000799778"/>
    </source>
</evidence>
<name>A0A6A5X5N2_9PLEO</name>
<evidence type="ECO:0000313" key="1">
    <source>
        <dbReference type="EMBL" id="KAF2008259.1"/>
    </source>
</evidence>
<proteinExistence type="predicted"/>
<dbReference type="Proteomes" id="UP000799778">
    <property type="component" value="Unassembled WGS sequence"/>
</dbReference>
<dbReference type="OrthoDB" id="3768953at2759"/>
<reference evidence="1" key="1">
    <citation type="journal article" date="2020" name="Stud. Mycol.">
        <title>101 Dothideomycetes genomes: a test case for predicting lifestyles and emergence of pathogens.</title>
        <authorList>
            <person name="Haridas S."/>
            <person name="Albert R."/>
            <person name="Binder M."/>
            <person name="Bloem J."/>
            <person name="Labutti K."/>
            <person name="Salamov A."/>
            <person name="Andreopoulos B."/>
            <person name="Baker S."/>
            <person name="Barry K."/>
            <person name="Bills G."/>
            <person name="Bluhm B."/>
            <person name="Cannon C."/>
            <person name="Castanera R."/>
            <person name="Culley D."/>
            <person name="Daum C."/>
            <person name="Ezra D."/>
            <person name="Gonzalez J."/>
            <person name="Henrissat B."/>
            <person name="Kuo A."/>
            <person name="Liang C."/>
            <person name="Lipzen A."/>
            <person name="Lutzoni F."/>
            <person name="Magnuson J."/>
            <person name="Mondo S."/>
            <person name="Nolan M."/>
            <person name="Ohm R."/>
            <person name="Pangilinan J."/>
            <person name="Park H.-J."/>
            <person name="Ramirez L."/>
            <person name="Alfaro M."/>
            <person name="Sun H."/>
            <person name="Tritt A."/>
            <person name="Yoshinaga Y."/>
            <person name="Zwiers L.-H."/>
            <person name="Turgeon B."/>
            <person name="Goodwin S."/>
            <person name="Spatafora J."/>
            <person name="Crous P."/>
            <person name="Grigoriev I."/>
        </authorList>
    </citation>
    <scope>NUCLEOTIDE SEQUENCE</scope>
    <source>
        <strain evidence="1">CBS 175.79</strain>
    </source>
</reference>
<sequence>MAIIDKTGLYEDGGIAYASREFANGHDDQSNYLHNGRKLLLTMAIDFYPPAAVAKEQIKDVANGVRYLCSSGISRLMDSRDGCTSEVNWYISQQAKFAKHMAAVGGQLGMYYDGSNSHVDTQFDYSLFFYQALLP</sequence>